<dbReference type="EMBL" id="QSKC01000004">
    <property type="protein sequence ID" value="RHE33156.1"/>
    <property type="molecule type" value="Genomic_DNA"/>
</dbReference>
<keyword evidence="2" id="KW-1133">Transmembrane helix</keyword>
<dbReference type="AlphaFoldDB" id="A0A3E4M1J5"/>
<evidence type="ECO:0000256" key="2">
    <source>
        <dbReference type="SAM" id="Phobius"/>
    </source>
</evidence>
<protein>
    <submittedName>
        <fullName evidence="3">Uncharacterized protein</fullName>
    </submittedName>
</protein>
<evidence type="ECO:0000256" key="1">
    <source>
        <dbReference type="SAM" id="MobiDB-lite"/>
    </source>
</evidence>
<accession>A0A3E4M1J5</accession>
<evidence type="ECO:0000313" key="6">
    <source>
        <dbReference type="Proteomes" id="UP000285290"/>
    </source>
</evidence>
<feature type="compositionally biased region" description="Basic and acidic residues" evidence="1">
    <location>
        <begin position="152"/>
        <end position="177"/>
    </location>
</feature>
<evidence type="ECO:0000313" key="4">
    <source>
        <dbReference type="EMBL" id="RHE33156.1"/>
    </source>
</evidence>
<keyword evidence="2" id="KW-0472">Membrane</keyword>
<feature type="region of interest" description="Disordered" evidence="1">
    <location>
        <begin position="151"/>
        <end position="177"/>
    </location>
</feature>
<keyword evidence="2" id="KW-0812">Transmembrane</keyword>
<dbReference type="RefSeq" id="WP_117685721.1">
    <property type="nucleotide sequence ID" value="NZ_QRWI01000001.1"/>
</dbReference>
<evidence type="ECO:0000313" key="5">
    <source>
        <dbReference type="Proteomes" id="UP000261052"/>
    </source>
</evidence>
<evidence type="ECO:0000313" key="3">
    <source>
        <dbReference type="EMBL" id="RGK43598.1"/>
    </source>
</evidence>
<proteinExistence type="predicted"/>
<feature type="transmembrane region" description="Helical" evidence="2">
    <location>
        <begin position="6"/>
        <end position="25"/>
    </location>
</feature>
<name>A0A3E4M1J5_9FIRM</name>
<organism evidence="3 5">
    <name type="scientific">Agathobacter rectalis</name>
    <dbReference type="NCBI Taxonomy" id="39491"/>
    <lineage>
        <taxon>Bacteria</taxon>
        <taxon>Bacillati</taxon>
        <taxon>Bacillota</taxon>
        <taxon>Clostridia</taxon>
        <taxon>Lachnospirales</taxon>
        <taxon>Lachnospiraceae</taxon>
        <taxon>Agathobacter</taxon>
    </lineage>
</organism>
<reference evidence="5 6" key="1">
    <citation type="submission" date="2018-08" db="EMBL/GenBank/DDBJ databases">
        <title>A genome reference for cultivated species of the human gut microbiota.</title>
        <authorList>
            <person name="Zou Y."/>
            <person name="Xue W."/>
            <person name="Luo G."/>
        </authorList>
    </citation>
    <scope>NUCLEOTIDE SEQUENCE [LARGE SCALE GENOMIC DNA]</scope>
    <source>
        <strain evidence="4 6">AM29-10</strain>
        <strain evidence="3 5">TF11-15AC</strain>
    </source>
</reference>
<gene>
    <name evidence="4" type="ORF">DW753_04570</name>
    <name evidence="3" type="ORF">DXD13_06350</name>
</gene>
<dbReference type="Proteomes" id="UP000285290">
    <property type="component" value="Unassembled WGS sequence"/>
</dbReference>
<dbReference type="EMBL" id="QSQP01000006">
    <property type="protein sequence ID" value="RGK43598.1"/>
    <property type="molecule type" value="Genomic_DNA"/>
</dbReference>
<comment type="caution">
    <text evidence="3">The sequence shown here is derived from an EMBL/GenBank/DDBJ whole genome shotgun (WGS) entry which is preliminary data.</text>
</comment>
<sequence length="177" mass="19694">MNPALIVLIVIAVVLVVAFIVLTILGKKAQKRKEEQDEQIAAASQTVNMLIIDKKRMKLKDAGLPQQIIEQTPKLMRRSKLPVVKAKVGPRVMSLIADEQIFDEIPLKKEVKASVSGIYITAVRGIRGPLEKPKKKKGFRARMAENYSKANEQLKAEETAKAERKAAKEAAKKAKQK</sequence>
<dbReference type="Proteomes" id="UP000261052">
    <property type="component" value="Unassembled WGS sequence"/>
</dbReference>